<organism evidence="3 4">
    <name type="scientific">Lepidopterella palustris CBS 459.81</name>
    <dbReference type="NCBI Taxonomy" id="1314670"/>
    <lineage>
        <taxon>Eukaryota</taxon>
        <taxon>Fungi</taxon>
        <taxon>Dikarya</taxon>
        <taxon>Ascomycota</taxon>
        <taxon>Pezizomycotina</taxon>
        <taxon>Dothideomycetes</taxon>
        <taxon>Pleosporomycetidae</taxon>
        <taxon>Mytilinidiales</taxon>
        <taxon>Argynnaceae</taxon>
        <taxon>Lepidopterella</taxon>
    </lineage>
</organism>
<evidence type="ECO:0000256" key="1">
    <source>
        <dbReference type="SAM" id="MobiDB-lite"/>
    </source>
</evidence>
<dbReference type="EMBL" id="KV745062">
    <property type="protein sequence ID" value="OCK78394.1"/>
    <property type="molecule type" value="Genomic_DNA"/>
</dbReference>
<reference evidence="3 4" key="1">
    <citation type="journal article" date="2016" name="Nat. Commun.">
        <title>Ectomycorrhizal ecology is imprinted in the genome of the dominant symbiotic fungus Cenococcum geophilum.</title>
        <authorList>
            <consortium name="DOE Joint Genome Institute"/>
            <person name="Peter M."/>
            <person name="Kohler A."/>
            <person name="Ohm R.A."/>
            <person name="Kuo A."/>
            <person name="Krutzmann J."/>
            <person name="Morin E."/>
            <person name="Arend M."/>
            <person name="Barry K.W."/>
            <person name="Binder M."/>
            <person name="Choi C."/>
            <person name="Clum A."/>
            <person name="Copeland A."/>
            <person name="Grisel N."/>
            <person name="Haridas S."/>
            <person name="Kipfer T."/>
            <person name="LaButti K."/>
            <person name="Lindquist E."/>
            <person name="Lipzen A."/>
            <person name="Maire R."/>
            <person name="Meier B."/>
            <person name="Mihaltcheva S."/>
            <person name="Molinier V."/>
            <person name="Murat C."/>
            <person name="Poggeler S."/>
            <person name="Quandt C.A."/>
            <person name="Sperisen C."/>
            <person name="Tritt A."/>
            <person name="Tisserant E."/>
            <person name="Crous P.W."/>
            <person name="Henrissat B."/>
            <person name="Nehls U."/>
            <person name="Egli S."/>
            <person name="Spatafora J.W."/>
            <person name="Grigoriev I.V."/>
            <person name="Martin F.M."/>
        </authorList>
    </citation>
    <scope>NUCLEOTIDE SEQUENCE [LARGE SCALE GENOMIC DNA]</scope>
    <source>
        <strain evidence="3 4">CBS 459.81</strain>
    </source>
</reference>
<feature type="region of interest" description="Disordered" evidence="1">
    <location>
        <begin position="1"/>
        <end position="31"/>
    </location>
</feature>
<sequence length="529" mass="58937">MKTLKIQNEHDDDDKYDESEDELEGVEEEERTAELSDTVNDLIQRCTVILAEVEQWIEALHEHKLSKGQRPVEYRSLRNDFKSELSFLQKLAEKNLSEEKARHYIVSSNLLYYEALWAAAKRSSGLLSFRKNFFWNRDIDHRQKLTQGGSKSLAKSNRGDKQSKPSALVDIVACDGLEWIRVSTVSEKRLLFDLAKLGWQNDAFSSSDSDSDLEDQPNKPSVSKFNDEDEVLLVKNARDLARAAAVNRISGKQPRVRFILTRISSGKVKEIDAVLAKVRATGAILQCENDLEPTPPLASVLPNLLVDRSKNLSEVLNIDCTILLAVISDISHYDVPMQDWFPRAVKAQIGSERENRLLPNQLYPTMGGHAMVCTEEAANQMLEIVATIGTDTEKARAQLLLDFASISSTPETPPKPRDQLLAEWATLSAYPVPPDFHLPITVVAPAISFATLPSVAQAVAAELSTINKSVFLYGWAQGLTTLSSNRTTAKQIEKVIEERGGVKGEGEVGPDIWLCSEARSLVAKQGRRK</sequence>
<evidence type="ECO:0000259" key="2">
    <source>
        <dbReference type="Pfam" id="PF07000"/>
    </source>
</evidence>
<feature type="region of interest" description="Disordered" evidence="1">
    <location>
        <begin position="204"/>
        <end position="224"/>
    </location>
</feature>
<accession>A0A8E2JDV0</accession>
<proteinExistence type="predicted"/>
<name>A0A8E2JDV0_9PEZI</name>
<evidence type="ECO:0000313" key="3">
    <source>
        <dbReference type="EMBL" id="OCK78394.1"/>
    </source>
</evidence>
<dbReference type="OrthoDB" id="441890at2759"/>
<protein>
    <recommendedName>
        <fullName evidence="2">DUF1308 domain-containing protein</fullName>
    </recommendedName>
</protein>
<feature type="compositionally biased region" description="Acidic residues" evidence="1">
    <location>
        <begin position="10"/>
        <end position="31"/>
    </location>
</feature>
<dbReference type="PANTHER" id="PTHR13379">
    <property type="entry name" value="UNCHARACTERIZED DUF1308"/>
    <property type="match status" value="1"/>
</dbReference>
<dbReference type="AlphaFoldDB" id="A0A8E2JDV0"/>
<dbReference type="Proteomes" id="UP000250266">
    <property type="component" value="Unassembled WGS sequence"/>
</dbReference>
<feature type="domain" description="DUF1308" evidence="2">
    <location>
        <begin position="316"/>
        <end position="412"/>
    </location>
</feature>
<keyword evidence="4" id="KW-1185">Reference proteome</keyword>
<gene>
    <name evidence="3" type="ORF">K432DRAFT_302073</name>
</gene>
<evidence type="ECO:0000313" key="4">
    <source>
        <dbReference type="Proteomes" id="UP000250266"/>
    </source>
</evidence>
<dbReference type="PANTHER" id="PTHR13379:SF0">
    <property type="entry name" value="UPF0415 PROTEIN C7ORF25"/>
    <property type="match status" value="1"/>
</dbReference>
<dbReference type="Pfam" id="PF07000">
    <property type="entry name" value="DUF1308"/>
    <property type="match status" value="1"/>
</dbReference>
<dbReference type="InterPro" id="IPR010733">
    <property type="entry name" value="DUF1308"/>
</dbReference>